<keyword evidence="1" id="KW-1133">Transmembrane helix</keyword>
<dbReference type="EMBL" id="DVON01000181">
    <property type="protein sequence ID" value="HIV13177.1"/>
    <property type="molecule type" value="Genomic_DNA"/>
</dbReference>
<dbReference type="AlphaFoldDB" id="A0A9D1NVA4"/>
<feature type="transmembrane region" description="Helical" evidence="1">
    <location>
        <begin position="148"/>
        <end position="167"/>
    </location>
</feature>
<feature type="transmembrane region" description="Helical" evidence="1">
    <location>
        <begin position="39"/>
        <end position="57"/>
    </location>
</feature>
<reference evidence="2" key="2">
    <citation type="journal article" date="2021" name="PeerJ">
        <title>Extensive microbial diversity within the chicken gut microbiome revealed by metagenomics and culture.</title>
        <authorList>
            <person name="Gilroy R."/>
            <person name="Ravi A."/>
            <person name="Getino M."/>
            <person name="Pursley I."/>
            <person name="Horton D.L."/>
            <person name="Alikhan N.F."/>
            <person name="Baker D."/>
            <person name="Gharbi K."/>
            <person name="Hall N."/>
            <person name="Watson M."/>
            <person name="Adriaenssens E.M."/>
            <person name="Foster-Nyarko E."/>
            <person name="Jarju S."/>
            <person name="Secka A."/>
            <person name="Antonio M."/>
            <person name="Oren A."/>
            <person name="Chaudhuri R.R."/>
            <person name="La Ragione R."/>
            <person name="Hildebrand F."/>
            <person name="Pallen M.J."/>
        </authorList>
    </citation>
    <scope>NUCLEOTIDE SEQUENCE</scope>
    <source>
        <strain evidence="2">ChiBcec2-4451</strain>
    </source>
</reference>
<evidence type="ECO:0000313" key="2">
    <source>
        <dbReference type="EMBL" id="HIV13177.1"/>
    </source>
</evidence>
<comment type="caution">
    <text evidence="2">The sequence shown here is derived from an EMBL/GenBank/DDBJ whole genome shotgun (WGS) entry which is preliminary data.</text>
</comment>
<feature type="transmembrane region" description="Helical" evidence="1">
    <location>
        <begin position="84"/>
        <end position="105"/>
    </location>
</feature>
<gene>
    <name evidence="2" type="ORF">IAA63_08590</name>
</gene>
<evidence type="ECO:0000256" key="1">
    <source>
        <dbReference type="SAM" id="Phobius"/>
    </source>
</evidence>
<sequence>MRTESKISFPLYKICYSLAFVAVLSLVRGVSSVAEIGNVMQQAMGILAVVFCADTYMQEVQSSRAEVFGLYSMRKKLRVVYTRLAVQTAYLYGVSILGYGCFFWQRPVSSWDGDPAWVSFLMYLAAMPTMLLFCGTLSMTAANLLKNLWAGIGLGALVWFGLISSGADELLGKWNVFSFAFRDIQRTLDVSWLCGT</sequence>
<keyword evidence="1" id="KW-0812">Transmembrane</keyword>
<reference evidence="2" key="1">
    <citation type="submission" date="2020-10" db="EMBL/GenBank/DDBJ databases">
        <authorList>
            <person name="Gilroy R."/>
        </authorList>
    </citation>
    <scope>NUCLEOTIDE SEQUENCE</scope>
    <source>
        <strain evidence="2">ChiBcec2-4451</strain>
    </source>
</reference>
<name>A0A9D1NVA4_9FIRM</name>
<evidence type="ECO:0000313" key="3">
    <source>
        <dbReference type="Proteomes" id="UP000886723"/>
    </source>
</evidence>
<feature type="non-terminal residue" evidence="2">
    <location>
        <position position="196"/>
    </location>
</feature>
<accession>A0A9D1NVA4</accession>
<protein>
    <submittedName>
        <fullName evidence="2">ABC transporter permease</fullName>
    </submittedName>
</protein>
<proteinExistence type="predicted"/>
<feature type="transmembrane region" description="Helical" evidence="1">
    <location>
        <begin position="117"/>
        <end position="136"/>
    </location>
</feature>
<keyword evidence="1" id="KW-0472">Membrane</keyword>
<organism evidence="2 3">
    <name type="scientific">Candidatus Pullilachnospira stercoravium</name>
    <dbReference type="NCBI Taxonomy" id="2840913"/>
    <lineage>
        <taxon>Bacteria</taxon>
        <taxon>Bacillati</taxon>
        <taxon>Bacillota</taxon>
        <taxon>Clostridia</taxon>
        <taxon>Lachnospirales</taxon>
        <taxon>Lachnospiraceae</taxon>
        <taxon>Lachnospiraceae incertae sedis</taxon>
        <taxon>Candidatus Pullilachnospira</taxon>
    </lineage>
</organism>
<dbReference type="Proteomes" id="UP000886723">
    <property type="component" value="Unassembled WGS sequence"/>
</dbReference>